<dbReference type="Proteomes" id="UP000463224">
    <property type="component" value="Unassembled WGS sequence"/>
</dbReference>
<keyword evidence="3" id="KW-1185">Reference proteome</keyword>
<dbReference type="AlphaFoldDB" id="A0A844QMS3"/>
<evidence type="ECO:0000313" key="2">
    <source>
        <dbReference type="EMBL" id="MVA99328.1"/>
    </source>
</evidence>
<accession>A0A844QMS3</accession>
<proteinExistence type="predicted"/>
<name>A0A844QMS3_9HYPH</name>
<feature type="region of interest" description="Disordered" evidence="1">
    <location>
        <begin position="64"/>
        <end position="102"/>
    </location>
</feature>
<gene>
    <name evidence="2" type="ORF">GN330_18950</name>
</gene>
<feature type="compositionally biased region" description="Basic and acidic residues" evidence="1">
    <location>
        <begin position="82"/>
        <end position="94"/>
    </location>
</feature>
<organism evidence="2 3">
    <name type="scientific">Nitratireductor arenosus</name>
    <dbReference type="NCBI Taxonomy" id="2682096"/>
    <lineage>
        <taxon>Bacteria</taxon>
        <taxon>Pseudomonadati</taxon>
        <taxon>Pseudomonadota</taxon>
        <taxon>Alphaproteobacteria</taxon>
        <taxon>Hyphomicrobiales</taxon>
        <taxon>Phyllobacteriaceae</taxon>
        <taxon>Nitratireductor</taxon>
    </lineage>
</organism>
<dbReference type="RefSeq" id="WP_156714393.1">
    <property type="nucleotide sequence ID" value="NZ_WPHG01000005.1"/>
</dbReference>
<comment type="caution">
    <text evidence="2">The sequence shown here is derived from an EMBL/GenBank/DDBJ whole genome shotgun (WGS) entry which is preliminary data.</text>
</comment>
<sequence>MVCRNGSCIEEKEEWRGFVRDGRHDRHEHGTRCQAAIRQLMTATAVFDRTADIVADAQRIAERVERQRGGVDTAGKTGQRGLQDKKGGRNDGDPRSGPVWPSLHAVCLFPSRT</sequence>
<dbReference type="EMBL" id="WPHG01000005">
    <property type="protein sequence ID" value="MVA99328.1"/>
    <property type="molecule type" value="Genomic_DNA"/>
</dbReference>
<evidence type="ECO:0000313" key="3">
    <source>
        <dbReference type="Proteomes" id="UP000463224"/>
    </source>
</evidence>
<reference evidence="2 3" key="1">
    <citation type="submission" date="2019-12" db="EMBL/GenBank/DDBJ databases">
        <title>Nitratireductor arenosus sp. nov., Isolated from sea sand, Jeju island, South Korea.</title>
        <authorList>
            <person name="Kim W."/>
        </authorList>
    </citation>
    <scope>NUCLEOTIDE SEQUENCE [LARGE SCALE GENOMIC DNA]</scope>
    <source>
        <strain evidence="2 3">CAU 1489</strain>
    </source>
</reference>
<evidence type="ECO:0000256" key="1">
    <source>
        <dbReference type="SAM" id="MobiDB-lite"/>
    </source>
</evidence>
<protein>
    <submittedName>
        <fullName evidence="2">Uncharacterized protein</fullName>
    </submittedName>
</protein>